<name>A0A0C3G1U9_PILCF</name>
<evidence type="ECO:0000256" key="1">
    <source>
        <dbReference type="SAM" id="SignalP"/>
    </source>
</evidence>
<dbReference type="HOGENOM" id="CLU_3051138_0_0_1"/>
<reference evidence="3" key="2">
    <citation type="submission" date="2015-01" db="EMBL/GenBank/DDBJ databases">
        <title>Evolutionary Origins and Diversification of the Mycorrhizal Mutualists.</title>
        <authorList>
            <consortium name="DOE Joint Genome Institute"/>
            <consortium name="Mycorrhizal Genomics Consortium"/>
            <person name="Kohler A."/>
            <person name="Kuo A."/>
            <person name="Nagy L.G."/>
            <person name="Floudas D."/>
            <person name="Copeland A."/>
            <person name="Barry K.W."/>
            <person name="Cichocki N."/>
            <person name="Veneault-Fourrey C."/>
            <person name="LaButti K."/>
            <person name="Lindquist E.A."/>
            <person name="Lipzen A."/>
            <person name="Lundell T."/>
            <person name="Morin E."/>
            <person name="Murat C."/>
            <person name="Riley R."/>
            <person name="Ohm R."/>
            <person name="Sun H."/>
            <person name="Tunlid A."/>
            <person name="Henrissat B."/>
            <person name="Grigoriev I.V."/>
            <person name="Hibbett D.S."/>
            <person name="Martin F."/>
        </authorList>
    </citation>
    <scope>NUCLEOTIDE SEQUENCE [LARGE SCALE GENOMIC DNA]</scope>
    <source>
        <strain evidence="3">F 1598</strain>
    </source>
</reference>
<keyword evidence="3" id="KW-1185">Reference proteome</keyword>
<dbReference type="EMBL" id="KN832973">
    <property type="protein sequence ID" value="KIM90290.1"/>
    <property type="molecule type" value="Genomic_DNA"/>
</dbReference>
<sequence length="54" mass="5763">MFLKAIRAIVLVSMCFGTLAASAREVTERRPCRIKGYGTGCIRDATDTAASVAI</sequence>
<evidence type="ECO:0000313" key="2">
    <source>
        <dbReference type="EMBL" id="KIM90290.1"/>
    </source>
</evidence>
<reference evidence="2 3" key="1">
    <citation type="submission" date="2014-04" db="EMBL/GenBank/DDBJ databases">
        <authorList>
            <consortium name="DOE Joint Genome Institute"/>
            <person name="Kuo A."/>
            <person name="Tarkka M."/>
            <person name="Buscot F."/>
            <person name="Kohler A."/>
            <person name="Nagy L.G."/>
            <person name="Floudas D."/>
            <person name="Copeland A."/>
            <person name="Barry K.W."/>
            <person name="Cichocki N."/>
            <person name="Veneault-Fourrey C."/>
            <person name="LaButti K."/>
            <person name="Lindquist E.A."/>
            <person name="Lipzen A."/>
            <person name="Lundell T."/>
            <person name="Morin E."/>
            <person name="Murat C."/>
            <person name="Sun H."/>
            <person name="Tunlid A."/>
            <person name="Henrissat B."/>
            <person name="Grigoriev I.V."/>
            <person name="Hibbett D.S."/>
            <person name="Martin F."/>
            <person name="Nordberg H.P."/>
            <person name="Cantor M.N."/>
            <person name="Hua S.X."/>
        </authorList>
    </citation>
    <scope>NUCLEOTIDE SEQUENCE [LARGE SCALE GENOMIC DNA]</scope>
    <source>
        <strain evidence="2 3">F 1598</strain>
    </source>
</reference>
<keyword evidence="1" id="KW-0732">Signal</keyword>
<dbReference type="AlphaFoldDB" id="A0A0C3G1U9"/>
<organism evidence="2 3">
    <name type="scientific">Piloderma croceum (strain F 1598)</name>
    <dbReference type="NCBI Taxonomy" id="765440"/>
    <lineage>
        <taxon>Eukaryota</taxon>
        <taxon>Fungi</taxon>
        <taxon>Dikarya</taxon>
        <taxon>Basidiomycota</taxon>
        <taxon>Agaricomycotina</taxon>
        <taxon>Agaricomycetes</taxon>
        <taxon>Agaricomycetidae</taxon>
        <taxon>Atheliales</taxon>
        <taxon>Atheliaceae</taxon>
        <taxon>Piloderma</taxon>
    </lineage>
</organism>
<dbReference type="InParanoid" id="A0A0C3G1U9"/>
<gene>
    <name evidence="2" type="ORF">PILCRDRAFT_812021</name>
</gene>
<dbReference type="Proteomes" id="UP000054166">
    <property type="component" value="Unassembled WGS sequence"/>
</dbReference>
<proteinExistence type="predicted"/>
<evidence type="ECO:0000313" key="3">
    <source>
        <dbReference type="Proteomes" id="UP000054166"/>
    </source>
</evidence>
<protein>
    <submittedName>
        <fullName evidence="2">Uncharacterized protein</fullName>
    </submittedName>
</protein>
<accession>A0A0C3G1U9</accession>
<feature type="signal peptide" evidence="1">
    <location>
        <begin position="1"/>
        <end position="20"/>
    </location>
</feature>
<feature type="chain" id="PRO_5002164606" evidence="1">
    <location>
        <begin position="21"/>
        <end position="54"/>
    </location>
</feature>